<sequence length="93" mass="10057">MLLVDRRVGPVPGVVRTGVGIKAVVTSLLQNPRRRQPLVHVPAFFLEILAGESSLAPAFDIVLDAEAQQYRKILTHPVLNGPDDLNGKGQPVL</sequence>
<dbReference type="EMBL" id="MIHH01000031">
    <property type="protein sequence ID" value="OIQ07722.1"/>
    <property type="molecule type" value="Genomic_DNA"/>
</dbReference>
<reference evidence="1 2" key="1">
    <citation type="submission" date="2016-08" db="EMBL/GenBank/DDBJ databases">
        <title>Genome-based comparison of Moorella thermoacetic strains.</title>
        <authorList>
            <person name="Poehlein A."/>
            <person name="Bengelsdorf F.R."/>
            <person name="Esser C."/>
            <person name="Duerre P."/>
            <person name="Daniel R."/>
        </authorList>
    </citation>
    <scope>NUCLEOTIDE SEQUENCE [LARGE SCALE GENOMIC DNA]</scope>
    <source>
        <strain evidence="1 2">DSM 11768</strain>
    </source>
</reference>
<evidence type="ECO:0000313" key="1">
    <source>
        <dbReference type="EMBL" id="OIQ07722.1"/>
    </source>
</evidence>
<comment type="caution">
    <text evidence="1">The sequence shown here is derived from an EMBL/GenBank/DDBJ whole genome shotgun (WGS) entry which is preliminary data.</text>
</comment>
<name>A0A1J5JDW9_NEOTH</name>
<accession>A0A1J5JDW9</accession>
<dbReference type="Proteomes" id="UP000182743">
    <property type="component" value="Unassembled WGS sequence"/>
</dbReference>
<evidence type="ECO:0000313" key="2">
    <source>
        <dbReference type="Proteomes" id="UP000182743"/>
    </source>
</evidence>
<organism evidence="1 2">
    <name type="scientific">Neomoorella thermoacetica</name>
    <name type="common">Clostridium thermoaceticum</name>
    <dbReference type="NCBI Taxonomy" id="1525"/>
    <lineage>
        <taxon>Bacteria</taxon>
        <taxon>Bacillati</taxon>
        <taxon>Bacillota</taxon>
        <taxon>Clostridia</taxon>
        <taxon>Neomoorellales</taxon>
        <taxon>Neomoorellaceae</taxon>
        <taxon>Neomoorella</taxon>
    </lineage>
</organism>
<dbReference type="AlphaFoldDB" id="A0A1J5JDW9"/>
<gene>
    <name evidence="1" type="ORF">MOOR_26760</name>
</gene>
<protein>
    <submittedName>
        <fullName evidence="1">Uncharacterized protein</fullName>
    </submittedName>
</protein>
<proteinExistence type="predicted"/>